<dbReference type="Gene3D" id="2.40.50.140">
    <property type="entry name" value="Nucleic acid-binding proteins"/>
    <property type="match status" value="1"/>
</dbReference>
<dbReference type="NCBIfam" id="TIGR00479">
    <property type="entry name" value="rumA"/>
    <property type="match status" value="1"/>
</dbReference>
<dbReference type="FunFam" id="2.40.50.1070:FF:000003">
    <property type="entry name" value="23S rRNA (Uracil-5-)-methyltransferase RumA"/>
    <property type="match status" value="1"/>
</dbReference>
<dbReference type="EMBL" id="FQUY01000022">
    <property type="protein sequence ID" value="SHF41376.1"/>
    <property type="molecule type" value="Genomic_DNA"/>
</dbReference>
<dbReference type="InterPro" id="IPR030391">
    <property type="entry name" value="MeTrfase_TrmA_CS"/>
</dbReference>
<feature type="active site" description="Nucleophile" evidence="4">
    <location>
        <position position="414"/>
    </location>
</feature>
<dbReference type="InterPro" id="IPR010280">
    <property type="entry name" value="U5_MeTrfase_fam"/>
</dbReference>
<proteinExistence type="inferred from homology"/>
<dbReference type="PROSITE" id="PS01230">
    <property type="entry name" value="TRMA_1"/>
    <property type="match status" value="1"/>
</dbReference>
<feature type="binding site" evidence="4">
    <location>
        <position position="289"/>
    </location>
    <ligand>
        <name>S-adenosyl-L-methionine</name>
        <dbReference type="ChEBI" id="CHEBI:59789"/>
    </ligand>
</feature>
<reference evidence="8" key="1">
    <citation type="submission" date="2016-11" db="EMBL/GenBank/DDBJ databases">
        <authorList>
            <person name="Varghese N."/>
            <person name="Submissions S."/>
        </authorList>
    </citation>
    <scope>NUCLEOTIDE SEQUENCE [LARGE SCALE GENOMIC DNA]</scope>
    <source>
        <strain evidence="8">DSM 12395</strain>
    </source>
</reference>
<dbReference type="InterPro" id="IPR012340">
    <property type="entry name" value="NA-bd_OB-fold"/>
</dbReference>
<gene>
    <name evidence="7" type="ORF">SAMN02745133_02586</name>
</gene>
<dbReference type="InterPro" id="IPR002792">
    <property type="entry name" value="TRAM_dom"/>
</dbReference>
<dbReference type="AlphaFoldDB" id="A0A1M5BFZ5"/>
<evidence type="ECO:0000256" key="1">
    <source>
        <dbReference type="ARBA" id="ARBA00022603"/>
    </source>
</evidence>
<keyword evidence="3 4" id="KW-0949">S-adenosyl-L-methionine</keyword>
<dbReference type="RefSeq" id="WP_084127738.1">
    <property type="nucleotide sequence ID" value="NZ_FQUY01000022.1"/>
</dbReference>
<name>A0A1M5BFZ5_9FIRM</name>
<dbReference type="InterPro" id="IPR030390">
    <property type="entry name" value="MeTrfase_TrmA_AS"/>
</dbReference>
<dbReference type="PANTHER" id="PTHR11061:SF30">
    <property type="entry name" value="TRNA (URACIL(54)-C(5))-METHYLTRANSFERASE"/>
    <property type="match status" value="1"/>
</dbReference>
<dbReference type="PANTHER" id="PTHR11061">
    <property type="entry name" value="RNA M5U METHYLTRANSFERASE"/>
    <property type="match status" value="1"/>
</dbReference>
<keyword evidence="2 4" id="KW-0808">Transferase</keyword>
<feature type="binding site" evidence="4">
    <location>
        <position position="339"/>
    </location>
    <ligand>
        <name>S-adenosyl-L-methionine</name>
        <dbReference type="ChEBI" id="CHEBI:59789"/>
    </ligand>
</feature>
<dbReference type="PROSITE" id="PS50926">
    <property type="entry name" value="TRAM"/>
    <property type="match status" value="1"/>
</dbReference>
<dbReference type="PROSITE" id="PS51687">
    <property type="entry name" value="SAM_MT_RNA_M5U"/>
    <property type="match status" value="1"/>
</dbReference>
<dbReference type="OrthoDB" id="9804590at2"/>
<dbReference type="GO" id="GO:0070041">
    <property type="term" value="F:rRNA (uridine-C5-)-methyltransferase activity"/>
    <property type="evidence" value="ECO:0007669"/>
    <property type="project" value="UniProtKB-ARBA"/>
</dbReference>
<dbReference type="Proteomes" id="UP000184148">
    <property type="component" value="Unassembled WGS sequence"/>
</dbReference>
<evidence type="ECO:0000256" key="2">
    <source>
        <dbReference type="ARBA" id="ARBA00022679"/>
    </source>
</evidence>
<feature type="binding site" evidence="4">
    <location>
        <position position="318"/>
    </location>
    <ligand>
        <name>S-adenosyl-L-methionine</name>
        <dbReference type="ChEBI" id="CHEBI:59789"/>
    </ligand>
</feature>
<accession>A0A1M5BFZ5</accession>
<dbReference type="FunFam" id="3.40.50.150:FF:000009">
    <property type="entry name" value="23S rRNA (Uracil(1939)-C(5))-methyltransferase RlmD"/>
    <property type="match status" value="1"/>
</dbReference>
<comment type="similarity">
    <text evidence="4">Belongs to the class I-like SAM-binding methyltransferase superfamily. RNA M5U methyltransferase family.</text>
</comment>
<evidence type="ECO:0000259" key="6">
    <source>
        <dbReference type="PROSITE" id="PS50926"/>
    </source>
</evidence>
<dbReference type="GO" id="GO:0070475">
    <property type="term" value="P:rRNA base methylation"/>
    <property type="evidence" value="ECO:0007669"/>
    <property type="project" value="TreeGrafter"/>
</dbReference>
<dbReference type="InterPro" id="IPR029063">
    <property type="entry name" value="SAM-dependent_MTases_sf"/>
</dbReference>
<dbReference type="PROSITE" id="PS01231">
    <property type="entry name" value="TRMA_2"/>
    <property type="match status" value="1"/>
</dbReference>
<evidence type="ECO:0000313" key="8">
    <source>
        <dbReference type="Proteomes" id="UP000184148"/>
    </source>
</evidence>
<dbReference type="STRING" id="1121429.SAMN02745133_02586"/>
<evidence type="ECO:0000313" key="7">
    <source>
        <dbReference type="EMBL" id="SHF41376.1"/>
    </source>
</evidence>
<dbReference type="SUPFAM" id="SSF50249">
    <property type="entry name" value="Nucleic acid-binding proteins"/>
    <property type="match status" value="1"/>
</dbReference>
<organism evidence="7 8">
    <name type="scientific">Desulforamulus putei DSM 12395</name>
    <dbReference type="NCBI Taxonomy" id="1121429"/>
    <lineage>
        <taxon>Bacteria</taxon>
        <taxon>Bacillati</taxon>
        <taxon>Bacillota</taxon>
        <taxon>Clostridia</taxon>
        <taxon>Eubacteriales</taxon>
        <taxon>Peptococcaceae</taxon>
        <taxon>Desulforamulus</taxon>
    </lineage>
</organism>
<dbReference type="Pfam" id="PF01938">
    <property type="entry name" value="TRAM"/>
    <property type="match status" value="1"/>
</dbReference>
<dbReference type="Gene3D" id="3.40.50.150">
    <property type="entry name" value="Vaccinia Virus protein VP39"/>
    <property type="match status" value="1"/>
</dbReference>
<feature type="binding site" evidence="4">
    <location>
        <position position="387"/>
    </location>
    <ligand>
        <name>S-adenosyl-L-methionine</name>
        <dbReference type="ChEBI" id="CHEBI:59789"/>
    </ligand>
</feature>
<evidence type="ECO:0000256" key="4">
    <source>
        <dbReference type="PROSITE-ProRule" id="PRU01024"/>
    </source>
</evidence>
<evidence type="ECO:0000256" key="3">
    <source>
        <dbReference type="ARBA" id="ARBA00022691"/>
    </source>
</evidence>
<dbReference type="Gene3D" id="2.40.50.1070">
    <property type="match status" value="1"/>
</dbReference>
<evidence type="ECO:0000256" key="5">
    <source>
        <dbReference type="PROSITE-ProRule" id="PRU10015"/>
    </source>
</evidence>
<sequence length="462" mass="51133">MEKVIKTGDLLDLTIQGLGHAGEGVGRYENLAVFVPGVLPGERARVRITRVKKSFARGEAVDILEQAANRVVPPCPVSHRCGGCQLQHLEYQAQLDHKRAVVQAALTRLGGLEQVEVQPTLGMTDPWHYRNKIHLQVKQEGHRVKLGFYAEGTYQLATGPGHQTCLLVDKQINQVAATLEELINEQAVPPYDWQKKSGLLRHVMIRRGFRTGEIMVVLVTSSQRWPAAREFARAIVTRHPEVVSVIRNINTSPGRVVLGAENRLLTGREYIFDYLKDLKFKISAASFYQVNPLQTEVRYNRVLQLADLKGNETVVDAYCGIGTIANFLARHAGRVIGMEIVPEAVEDAKENALLNGLSNTEFIPGPVESLLPNMVAQGLKPDLVVLDPPRKGCAKEVLQAISKAQAPRVVYVSCDPGTLARDLGILDASGYQTLLAQPVDMFPWTSHVECIIQIKRAESRMK</sequence>
<dbReference type="CDD" id="cd02440">
    <property type="entry name" value="AdoMet_MTases"/>
    <property type="match status" value="1"/>
</dbReference>
<feature type="domain" description="TRAM" evidence="6">
    <location>
        <begin position="4"/>
        <end position="62"/>
    </location>
</feature>
<protein>
    <submittedName>
        <fullName evidence="7">23S rRNA m(5)U-1939 methyltransferase</fullName>
    </submittedName>
</protein>
<dbReference type="FunFam" id="2.40.50.140:FF:000097">
    <property type="entry name" value="23S rRNA (uracil(1939)-C(5))-methyltransferase RlmD"/>
    <property type="match status" value="1"/>
</dbReference>
<dbReference type="SUPFAM" id="SSF53335">
    <property type="entry name" value="S-adenosyl-L-methionine-dependent methyltransferases"/>
    <property type="match status" value="1"/>
</dbReference>
<keyword evidence="8" id="KW-1185">Reference proteome</keyword>
<keyword evidence="1 4" id="KW-0489">Methyltransferase</keyword>
<feature type="active site" evidence="5">
    <location>
        <position position="414"/>
    </location>
</feature>
<dbReference type="Pfam" id="PF05958">
    <property type="entry name" value="tRNA_U5-meth_tr"/>
    <property type="match status" value="1"/>
</dbReference>